<dbReference type="eggNOG" id="COG2346">
    <property type="taxonomic scope" value="Bacteria"/>
</dbReference>
<dbReference type="GO" id="GO:0019825">
    <property type="term" value="F:oxygen binding"/>
    <property type="evidence" value="ECO:0007669"/>
    <property type="project" value="InterPro"/>
</dbReference>
<dbReference type="AlphaFoldDB" id="A0A084EAZ8"/>
<evidence type="ECO:0000313" key="3">
    <source>
        <dbReference type="Proteomes" id="UP000028534"/>
    </source>
</evidence>
<reference evidence="2 3" key="1">
    <citation type="submission" date="2014-03" db="EMBL/GenBank/DDBJ databases">
        <title>Genome sequence of Sphingobium yanoikuyae B1.</title>
        <authorList>
            <person name="Gan H.M."/>
            <person name="Gan H.Y."/>
            <person name="Savka M.A."/>
        </authorList>
    </citation>
    <scope>NUCLEOTIDE SEQUENCE [LARGE SCALE GENOMIC DNA]</scope>
    <source>
        <strain evidence="2 3">B1</strain>
    </source>
</reference>
<sequence length="159" mass="17955">MYYIYMIGARVVDGVSKIREEELTPLVEEFYARVRADPALGPIFNDAIDDWPEHLGKLTAFWSSVMLTSGRYKGQPVPAHLKHKARITPALFERWLALWVQTTNDRMTPEAAAALQAKARRIAESLQLAMFFQLEERSAASVANAERKDAIERPGQTHG</sequence>
<protein>
    <submittedName>
        <fullName evidence="1">Preprotein translocase subunit TatC</fullName>
    </submittedName>
</protein>
<dbReference type="CDD" id="cd08916">
    <property type="entry name" value="TrHb3_P"/>
    <property type="match status" value="1"/>
</dbReference>
<evidence type="ECO:0000313" key="4">
    <source>
        <dbReference type="Proteomes" id="UP000037029"/>
    </source>
</evidence>
<dbReference type="InterPro" id="IPR012292">
    <property type="entry name" value="Globin/Proto"/>
</dbReference>
<dbReference type="RefSeq" id="WP_017503290.1">
    <property type="nucleotide sequence ID" value="NZ_CP020925.1"/>
</dbReference>
<dbReference type="PATRIC" id="fig|13690.10.peg.4751"/>
<dbReference type="Proteomes" id="UP000028534">
    <property type="component" value="Unassembled WGS sequence"/>
</dbReference>
<dbReference type="SUPFAM" id="SSF46458">
    <property type="entry name" value="Globin-like"/>
    <property type="match status" value="1"/>
</dbReference>
<dbReference type="GO" id="GO:0020037">
    <property type="term" value="F:heme binding"/>
    <property type="evidence" value="ECO:0007669"/>
    <property type="project" value="InterPro"/>
</dbReference>
<gene>
    <name evidence="1" type="ORF">BV87_12960</name>
    <name evidence="2" type="ORF">CP98_04613</name>
</gene>
<accession>A0A084EAZ8</accession>
<evidence type="ECO:0000313" key="1">
    <source>
        <dbReference type="EMBL" id="ATP19213.1"/>
    </source>
</evidence>
<dbReference type="Proteomes" id="UP000037029">
    <property type="component" value="Chromosome"/>
</dbReference>
<dbReference type="Gene3D" id="1.10.490.10">
    <property type="entry name" value="Globins"/>
    <property type="match status" value="1"/>
</dbReference>
<proteinExistence type="predicted"/>
<reference evidence="1 4" key="2">
    <citation type="submission" date="2017-04" db="EMBL/GenBank/DDBJ databases">
        <title>Characterization, genome and methylation analysis of a phthalic acid esters degrading strain Sphingobium yanoikuyae SHJ.</title>
        <authorList>
            <person name="Feng L."/>
        </authorList>
    </citation>
    <scope>NUCLEOTIDE SEQUENCE [LARGE SCALE GENOMIC DNA]</scope>
    <source>
        <strain evidence="1 4">SHJ</strain>
    </source>
</reference>
<dbReference type="EMBL" id="CP020925">
    <property type="protein sequence ID" value="ATP19213.1"/>
    <property type="molecule type" value="Genomic_DNA"/>
</dbReference>
<name>A0A084EAZ8_SPHYA</name>
<organism evidence="2 3">
    <name type="scientific">Sphingobium yanoikuyae</name>
    <name type="common">Sphingomonas yanoikuyae</name>
    <dbReference type="NCBI Taxonomy" id="13690"/>
    <lineage>
        <taxon>Bacteria</taxon>
        <taxon>Pseudomonadati</taxon>
        <taxon>Pseudomonadota</taxon>
        <taxon>Alphaproteobacteria</taxon>
        <taxon>Sphingomonadales</taxon>
        <taxon>Sphingomonadaceae</taxon>
        <taxon>Sphingobium</taxon>
    </lineage>
</organism>
<evidence type="ECO:0000313" key="2">
    <source>
        <dbReference type="EMBL" id="KEZ15140.1"/>
    </source>
</evidence>
<dbReference type="InterPro" id="IPR009050">
    <property type="entry name" value="Globin-like_sf"/>
</dbReference>
<dbReference type="EMBL" id="JGVR01000044">
    <property type="protein sequence ID" value="KEZ15140.1"/>
    <property type="molecule type" value="Genomic_DNA"/>
</dbReference>